<evidence type="ECO:0000313" key="2">
    <source>
        <dbReference type="EMBL" id="CAH2047830.1"/>
    </source>
</evidence>
<gene>
    <name evidence="2" type="ORF">TAV2_LOCUS6724</name>
</gene>
<evidence type="ECO:0000259" key="1">
    <source>
        <dbReference type="Pfam" id="PF07734"/>
    </source>
</evidence>
<dbReference type="AlphaFoldDB" id="A0AAU9RQV2"/>
<dbReference type="Proteomes" id="UP000836841">
    <property type="component" value="Chromosome 2"/>
</dbReference>
<dbReference type="PANTHER" id="PTHR31672">
    <property type="entry name" value="BNACNNG10540D PROTEIN"/>
    <property type="match status" value="1"/>
</dbReference>
<evidence type="ECO:0000313" key="3">
    <source>
        <dbReference type="Proteomes" id="UP000836841"/>
    </source>
</evidence>
<dbReference type="EMBL" id="OU466858">
    <property type="protein sequence ID" value="CAH2047830.1"/>
    <property type="molecule type" value="Genomic_DNA"/>
</dbReference>
<feature type="domain" description="F-box associated beta-propeller type 1" evidence="1">
    <location>
        <begin position="71"/>
        <end position="232"/>
    </location>
</feature>
<dbReference type="InterPro" id="IPR017451">
    <property type="entry name" value="F-box-assoc_interact_dom"/>
</dbReference>
<dbReference type="InterPro" id="IPR036047">
    <property type="entry name" value="F-box-like_dom_sf"/>
</dbReference>
<proteinExistence type="predicted"/>
<dbReference type="SUPFAM" id="SSF50965">
    <property type="entry name" value="Galactose oxidase, central domain"/>
    <property type="match status" value="1"/>
</dbReference>
<sequence>MTSSLSSLPLELVKDIFSRARVPIELLARFKTTSKEWYAFFNDKKFIYKLLDPSQERFIQVDEFDRKSIQIFNPETKALLRLPFSDESHNYVVSETMHCDGLLLCECIERGTYYDDDTFKLAVWNPILRGVTWIEPSNSYRRSDVHGFGYDNVSRDNYKILRINKDELPSEIEIYEFKSKLWRSVDATLECDHMWDSAVSINGNMFWIARTVNSEIFIQSFDFPRKHSSPYVVFQRKLNGIKTDYTCQVSEEISFLYYIII</sequence>
<dbReference type="InterPro" id="IPR050796">
    <property type="entry name" value="SCF_F-box_component"/>
</dbReference>
<keyword evidence="3" id="KW-1185">Reference proteome</keyword>
<dbReference type="InterPro" id="IPR011043">
    <property type="entry name" value="Gal_Oxase/kelch_b-propeller"/>
</dbReference>
<organism evidence="2 3">
    <name type="scientific">Thlaspi arvense</name>
    <name type="common">Field penny-cress</name>
    <dbReference type="NCBI Taxonomy" id="13288"/>
    <lineage>
        <taxon>Eukaryota</taxon>
        <taxon>Viridiplantae</taxon>
        <taxon>Streptophyta</taxon>
        <taxon>Embryophyta</taxon>
        <taxon>Tracheophyta</taxon>
        <taxon>Spermatophyta</taxon>
        <taxon>Magnoliopsida</taxon>
        <taxon>eudicotyledons</taxon>
        <taxon>Gunneridae</taxon>
        <taxon>Pentapetalae</taxon>
        <taxon>rosids</taxon>
        <taxon>malvids</taxon>
        <taxon>Brassicales</taxon>
        <taxon>Brassicaceae</taxon>
        <taxon>Thlaspideae</taxon>
        <taxon>Thlaspi</taxon>
    </lineage>
</organism>
<dbReference type="NCBIfam" id="TIGR01640">
    <property type="entry name" value="F_box_assoc_1"/>
    <property type="match status" value="1"/>
</dbReference>
<dbReference type="Pfam" id="PF07734">
    <property type="entry name" value="FBA_1"/>
    <property type="match status" value="1"/>
</dbReference>
<protein>
    <recommendedName>
        <fullName evidence="1">F-box associated beta-propeller type 1 domain-containing protein</fullName>
    </recommendedName>
</protein>
<dbReference type="SUPFAM" id="SSF81383">
    <property type="entry name" value="F-box domain"/>
    <property type="match status" value="1"/>
</dbReference>
<name>A0AAU9RQV2_THLAR</name>
<reference evidence="2 3" key="1">
    <citation type="submission" date="2022-03" db="EMBL/GenBank/DDBJ databases">
        <authorList>
            <person name="Nunn A."/>
            <person name="Chopra R."/>
            <person name="Nunn A."/>
            <person name="Contreras Garrido A."/>
        </authorList>
    </citation>
    <scope>NUCLEOTIDE SEQUENCE [LARGE SCALE GENOMIC DNA]</scope>
</reference>
<dbReference type="InterPro" id="IPR006527">
    <property type="entry name" value="F-box-assoc_dom_typ1"/>
</dbReference>
<accession>A0AAU9RQV2</accession>
<dbReference type="PANTHER" id="PTHR31672:SF13">
    <property type="entry name" value="F-BOX PROTEIN CPR30-LIKE"/>
    <property type="match status" value="1"/>
</dbReference>